<dbReference type="InterPro" id="IPR014861">
    <property type="entry name" value="CNP1-like_dom"/>
</dbReference>
<feature type="domain" description="CNP1-like uncharacterised" evidence="2">
    <location>
        <begin position="40"/>
        <end position="175"/>
    </location>
</feature>
<organism evidence="3 4">
    <name type="scientific">Paraburkholderia phenazinium</name>
    <dbReference type="NCBI Taxonomy" id="60549"/>
    <lineage>
        <taxon>Bacteria</taxon>
        <taxon>Pseudomonadati</taxon>
        <taxon>Pseudomonadota</taxon>
        <taxon>Betaproteobacteria</taxon>
        <taxon>Burkholderiales</taxon>
        <taxon>Burkholderiaceae</taxon>
        <taxon>Paraburkholderia</taxon>
    </lineage>
</organism>
<dbReference type="Proteomes" id="UP000199706">
    <property type="component" value="Unassembled WGS sequence"/>
</dbReference>
<proteinExistence type="predicted"/>
<feature type="signal peptide" evidence="1">
    <location>
        <begin position="1"/>
        <end position="18"/>
    </location>
</feature>
<sequence length="185" mass="20246">MKALALVVACAATGALLAGCSSTPKPTNKDDSAFTYLFDRKPNWTENKVDALPSLPLAGNLIQFDVSGNTPLTFALDSKSLTVGDDGVVRYTVVVTSPSGAHNVNYEGIRCDTYEWRQYAALNADHDGWDDTVATQFTRIEDSTLNGYQASLYQDYFCANKIPTGTAKQILENMRYKRTAASQIR</sequence>
<protein>
    <submittedName>
        <fullName evidence="3">CNP1-like family protein</fullName>
    </submittedName>
</protein>
<dbReference type="PROSITE" id="PS51257">
    <property type="entry name" value="PROKAR_LIPOPROTEIN"/>
    <property type="match status" value="1"/>
</dbReference>
<feature type="chain" id="PRO_5011563295" evidence="1">
    <location>
        <begin position="19"/>
        <end position="185"/>
    </location>
</feature>
<dbReference type="AlphaFoldDB" id="A0A1G8D0Z6"/>
<evidence type="ECO:0000259" key="2">
    <source>
        <dbReference type="Pfam" id="PF08750"/>
    </source>
</evidence>
<evidence type="ECO:0000313" key="4">
    <source>
        <dbReference type="Proteomes" id="UP000199706"/>
    </source>
</evidence>
<evidence type="ECO:0000313" key="3">
    <source>
        <dbReference type="EMBL" id="SDH51352.1"/>
    </source>
</evidence>
<name>A0A1G8D0Z6_9BURK</name>
<dbReference type="EMBL" id="FNCJ01000010">
    <property type="protein sequence ID" value="SDH51352.1"/>
    <property type="molecule type" value="Genomic_DNA"/>
</dbReference>
<evidence type="ECO:0000256" key="1">
    <source>
        <dbReference type="SAM" id="SignalP"/>
    </source>
</evidence>
<dbReference type="Pfam" id="PF08750">
    <property type="entry name" value="CNP1"/>
    <property type="match status" value="1"/>
</dbReference>
<accession>A0A1G8D0Z6</accession>
<dbReference type="RefSeq" id="WP_090686752.1">
    <property type="nucleotide sequence ID" value="NZ_CADERL010000009.1"/>
</dbReference>
<dbReference type="OrthoDB" id="7066954at2"/>
<keyword evidence="1" id="KW-0732">Signal</keyword>
<reference evidence="3 4" key="1">
    <citation type="submission" date="2016-10" db="EMBL/GenBank/DDBJ databases">
        <authorList>
            <person name="de Groot N.N."/>
        </authorList>
    </citation>
    <scope>NUCLEOTIDE SEQUENCE [LARGE SCALE GENOMIC DNA]</scope>
    <source>
        <strain evidence="3 4">LMG 2247</strain>
    </source>
</reference>
<gene>
    <name evidence="3" type="ORF">SAMN05216466_110203</name>
</gene>